<dbReference type="AlphaFoldDB" id="A0A821ZHM9"/>
<comment type="caution">
    <text evidence="2">The sequence shown here is derived from an EMBL/GenBank/DDBJ whole genome shotgun (WGS) entry which is preliminary data.</text>
</comment>
<keyword evidence="3" id="KW-1185">Reference proteome</keyword>
<reference evidence="2" key="1">
    <citation type="submission" date="2021-02" db="EMBL/GenBank/DDBJ databases">
        <authorList>
            <person name="Nowell W R."/>
        </authorList>
    </citation>
    <scope>NUCLEOTIDE SEQUENCE</scope>
</reference>
<evidence type="ECO:0000313" key="1">
    <source>
        <dbReference type="EMBL" id="CAF4903761.1"/>
    </source>
</evidence>
<dbReference type="Gene3D" id="3.60.10.10">
    <property type="entry name" value="Endonuclease/exonuclease/phosphatase"/>
    <property type="match status" value="1"/>
</dbReference>
<accession>A0A821ZHM9</accession>
<dbReference type="PANTHER" id="PTHR11371">
    <property type="entry name" value="DEOXYRIBONUCLEASE"/>
    <property type="match status" value="1"/>
</dbReference>
<dbReference type="InterPro" id="IPR036691">
    <property type="entry name" value="Endo/exonu/phosph_ase_sf"/>
</dbReference>
<dbReference type="GO" id="GO:0005634">
    <property type="term" value="C:nucleus"/>
    <property type="evidence" value="ECO:0007669"/>
    <property type="project" value="TreeGrafter"/>
</dbReference>
<feature type="non-terminal residue" evidence="2">
    <location>
        <position position="1"/>
    </location>
</feature>
<organism evidence="2 3">
    <name type="scientific">Rotaria socialis</name>
    <dbReference type="NCBI Taxonomy" id="392032"/>
    <lineage>
        <taxon>Eukaryota</taxon>
        <taxon>Metazoa</taxon>
        <taxon>Spiralia</taxon>
        <taxon>Gnathifera</taxon>
        <taxon>Rotifera</taxon>
        <taxon>Eurotatoria</taxon>
        <taxon>Bdelloidea</taxon>
        <taxon>Philodinida</taxon>
        <taxon>Philodinidae</taxon>
        <taxon>Rotaria</taxon>
    </lineage>
</organism>
<gene>
    <name evidence="1" type="ORF">UJA718_LOCUS45647</name>
    <name evidence="2" type="ORF">UJA718_LOCUS49421</name>
</gene>
<dbReference type="EMBL" id="CAJOBP010077615">
    <property type="protein sequence ID" value="CAF4903761.1"/>
    <property type="molecule type" value="Genomic_DNA"/>
</dbReference>
<name>A0A821ZHM9_9BILA</name>
<evidence type="ECO:0000313" key="2">
    <source>
        <dbReference type="EMBL" id="CAF4983182.1"/>
    </source>
</evidence>
<dbReference type="Proteomes" id="UP000663873">
    <property type="component" value="Unassembled WGS sequence"/>
</dbReference>
<dbReference type="GO" id="GO:0006308">
    <property type="term" value="P:DNA catabolic process"/>
    <property type="evidence" value="ECO:0007669"/>
    <property type="project" value="TreeGrafter"/>
</dbReference>
<protein>
    <submittedName>
        <fullName evidence="2">Uncharacterized protein</fullName>
    </submittedName>
</protein>
<dbReference type="EMBL" id="CAJOBP010103682">
    <property type="protein sequence ID" value="CAF4983182.1"/>
    <property type="molecule type" value="Genomic_DNA"/>
</dbReference>
<dbReference type="GO" id="GO:0003677">
    <property type="term" value="F:DNA binding"/>
    <property type="evidence" value="ECO:0007669"/>
    <property type="project" value="TreeGrafter"/>
</dbReference>
<feature type="non-terminal residue" evidence="2">
    <location>
        <position position="68"/>
    </location>
</feature>
<sequence>FVWMINNQVKTNKRQTCTYDRILINDDKFVGAIVPGSNITVNFQQDFDLRLNEALDVSDRFPVKFDIR</sequence>
<proteinExistence type="predicted"/>
<dbReference type="GO" id="GO:0004530">
    <property type="term" value="F:deoxyribonuclease I activity"/>
    <property type="evidence" value="ECO:0007669"/>
    <property type="project" value="TreeGrafter"/>
</dbReference>
<dbReference type="PANTHER" id="PTHR11371:SF32">
    <property type="entry name" value="DEOXYRIBONUCLEASE GAMMA"/>
    <property type="match status" value="1"/>
</dbReference>
<evidence type="ECO:0000313" key="3">
    <source>
        <dbReference type="Proteomes" id="UP000663873"/>
    </source>
</evidence>